<keyword evidence="2" id="KW-1185">Reference proteome</keyword>
<comment type="caution">
    <text evidence="1">The sequence shown here is derived from an EMBL/GenBank/DDBJ whole genome shotgun (WGS) entry which is preliminary data.</text>
</comment>
<dbReference type="RefSeq" id="WP_146616988.1">
    <property type="nucleotide sequence ID" value="NZ_JACHWI010000002.1"/>
</dbReference>
<reference evidence="1 2" key="1">
    <citation type="submission" date="2018-06" db="EMBL/GenBank/DDBJ databases">
        <title>Genomic Encyclopedia of Type Strains, Phase III (KMG-III): the genomes of soil and plant-associated and newly described type strains.</title>
        <authorList>
            <person name="Whitman W."/>
        </authorList>
    </citation>
    <scope>NUCLEOTIDE SEQUENCE [LARGE SCALE GENOMIC DNA]</scope>
    <source>
        <strain evidence="1 2">CGMCC 4.7090</strain>
    </source>
</reference>
<name>A0A327Z687_9ACTN</name>
<evidence type="ECO:0000313" key="2">
    <source>
        <dbReference type="Proteomes" id="UP000249341"/>
    </source>
</evidence>
<proteinExistence type="predicted"/>
<evidence type="ECO:0000313" key="1">
    <source>
        <dbReference type="EMBL" id="RAK28337.1"/>
    </source>
</evidence>
<sequence>MTLGDTPDGLFALDLDISMPPRVAAALRRAGITSTAGLLRLSERELRALRGVGGKTATQLMAVLDGAGMRLAPDAWGAYTCARDSKPASDAGLAGFFLCDTCRNEYSVRAFGGKDPEWVSREDIEGNCGHCNESYRDLRLTQWFLCGVCERVLRSIGRGLASAKYVLETWKAENIEEQTGLRLRETDPPQLRPRGRRTDLDRVSNPDFTLYDQNDVPVAGFELKSGKKAAARGDGVGDPMSRFQLDTTDCDDILTVVDRESFPIYLVHAQIIGRANPPTEIYRGVGLWWADLWSMEDKFLSVDVRPRETRNAAYYKPTMFRPIREFSPFVQEGGIAANQAKLEQYGPPSLYTLKEGGHPA</sequence>
<accession>A0A327Z687</accession>
<protein>
    <recommendedName>
        <fullName evidence="3">Helix-hairpin-helix protein</fullName>
    </recommendedName>
</protein>
<organism evidence="1 2">
    <name type="scientific">Actinoplanes lutulentus</name>
    <dbReference type="NCBI Taxonomy" id="1287878"/>
    <lineage>
        <taxon>Bacteria</taxon>
        <taxon>Bacillati</taxon>
        <taxon>Actinomycetota</taxon>
        <taxon>Actinomycetes</taxon>
        <taxon>Micromonosporales</taxon>
        <taxon>Micromonosporaceae</taxon>
        <taxon>Actinoplanes</taxon>
    </lineage>
</organism>
<dbReference type="EMBL" id="QLMJ01000020">
    <property type="protein sequence ID" value="RAK28337.1"/>
    <property type="molecule type" value="Genomic_DNA"/>
</dbReference>
<dbReference type="AlphaFoldDB" id="A0A327Z687"/>
<dbReference type="OrthoDB" id="5197157at2"/>
<dbReference type="SUPFAM" id="SSF47789">
    <property type="entry name" value="C-terminal domain of RNA polymerase alpha subunit"/>
    <property type="match status" value="1"/>
</dbReference>
<dbReference type="Proteomes" id="UP000249341">
    <property type="component" value="Unassembled WGS sequence"/>
</dbReference>
<gene>
    <name evidence="1" type="ORF">B0I29_120105</name>
</gene>
<evidence type="ECO:0008006" key="3">
    <source>
        <dbReference type="Google" id="ProtNLM"/>
    </source>
</evidence>
<dbReference type="Gene3D" id="1.10.150.20">
    <property type="entry name" value="5' to 3' exonuclease, C-terminal subdomain"/>
    <property type="match status" value="1"/>
</dbReference>